<evidence type="ECO:0000313" key="1">
    <source>
        <dbReference type="EMBL" id="KAJ1895935.1"/>
    </source>
</evidence>
<protein>
    <submittedName>
        <fullName evidence="1">Uncharacterized protein</fullName>
    </submittedName>
</protein>
<reference evidence="1" key="1">
    <citation type="submission" date="2022-07" db="EMBL/GenBank/DDBJ databases">
        <title>Phylogenomic reconstructions and comparative analyses of Kickxellomycotina fungi.</title>
        <authorList>
            <person name="Reynolds N.K."/>
            <person name="Stajich J.E."/>
            <person name="Barry K."/>
            <person name="Grigoriev I.V."/>
            <person name="Crous P."/>
            <person name="Smith M.E."/>
        </authorList>
    </citation>
    <scope>NUCLEOTIDE SEQUENCE</scope>
    <source>
        <strain evidence="1">Benny 63K</strain>
    </source>
</reference>
<comment type="caution">
    <text evidence="1">The sequence shown here is derived from an EMBL/GenBank/DDBJ whole genome shotgun (WGS) entry which is preliminary data.</text>
</comment>
<sequence length="257" mass="28283">PLPAGDVVLFRWSKDFFTHLPVFVFAFTCHQNIFSVYNEMHDNSSKQVNGVIALSIGSACAVYQWIAILGYLTFGSKVAPNLLTMYDNGTTVTFCRLSIAILVLFSYPLQCHPARNCLDKVITGICHAWSKEPDFEAITDIGDDVDADIFVNEAASYAPVVHVMSPAKHISITAGLMFFSYIVSMAVTSLDLVLSFVGSTGSTCISFILPGVFYYKMHQHCGWTRMKVIAVLLAVYGVFVLVFCLGANIIRVISGDY</sequence>
<proteinExistence type="predicted"/>
<dbReference type="EMBL" id="JANBPG010000506">
    <property type="protein sequence ID" value="KAJ1895935.1"/>
    <property type="molecule type" value="Genomic_DNA"/>
</dbReference>
<keyword evidence="2" id="KW-1185">Reference proteome</keyword>
<feature type="non-terminal residue" evidence="1">
    <location>
        <position position="1"/>
    </location>
</feature>
<evidence type="ECO:0000313" key="2">
    <source>
        <dbReference type="Proteomes" id="UP001150581"/>
    </source>
</evidence>
<gene>
    <name evidence="1" type="ORF">LPJ66_004290</name>
</gene>
<accession>A0ACC1IID5</accession>
<organism evidence="1 2">
    <name type="scientific">Kickxella alabastrina</name>
    <dbReference type="NCBI Taxonomy" id="61397"/>
    <lineage>
        <taxon>Eukaryota</taxon>
        <taxon>Fungi</taxon>
        <taxon>Fungi incertae sedis</taxon>
        <taxon>Zoopagomycota</taxon>
        <taxon>Kickxellomycotina</taxon>
        <taxon>Kickxellomycetes</taxon>
        <taxon>Kickxellales</taxon>
        <taxon>Kickxellaceae</taxon>
        <taxon>Kickxella</taxon>
    </lineage>
</organism>
<dbReference type="Proteomes" id="UP001150581">
    <property type="component" value="Unassembled WGS sequence"/>
</dbReference>
<name>A0ACC1IID5_9FUNG</name>